<evidence type="ECO:0000256" key="2">
    <source>
        <dbReference type="PIRSR" id="PIRSR003170-2"/>
    </source>
</evidence>
<reference evidence="4" key="1">
    <citation type="submission" date="2021-08" db="EMBL/GenBank/DDBJ databases">
        <title>WGS assembly of Ceratopteris richardii.</title>
        <authorList>
            <person name="Marchant D.B."/>
            <person name="Chen G."/>
            <person name="Jenkins J."/>
            <person name="Shu S."/>
            <person name="Leebens-Mack J."/>
            <person name="Grimwood J."/>
            <person name="Schmutz J."/>
            <person name="Soltis P."/>
            <person name="Soltis D."/>
            <person name="Chen Z.-H."/>
        </authorList>
    </citation>
    <scope>NUCLEOTIDE SEQUENCE</scope>
    <source>
        <strain evidence="4">Whitten #5841</strain>
        <tissue evidence="4">Leaf</tissue>
    </source>
</reference>
<dbReference type="InterPro" id="IPR050967">
    <property type="entry name" value="Thiamine_Salvage_TenA"/>
</dbReference>
<dbReference type="AlphaFoldDB" id="A0A8T2UTN1"/>
<dbReference type="Gene3D" id="1.20.910.10">
    <property type="entry name" value="Heme oxygenase-like"/>
    <property type="match status" value="1"/>
</dbReference>
<dbReference type="PANTHER" id="PTHR43198:SF5">
    <property type="entry name" value="BIFUNCTIONAL TENA-E PROTEIN"/>
    <property type="match status" value="1"/>
</dbReference>
<accession>A0A8T2UTN1</accession>
<dbReference type="InterPro" id="IPR016084">
    <property type="entry name" value="Haem_Oase-like_multi-hlx"/>
</dbReference>
<feature type="binding site" evidence="2">
    <location>
        <position position="86"/>
    </location>
    <ligand>
        <name>substrate</name>
    </ligand>
</feature>
<dbReference type="Pfam" id="PF03070">
    <property type="entry name" value="TENA_THI-4"/>
    <property type="match status" value="1"/>
</dbReference>
<dbReference type="SUPFAM" id="SSF48613">
    <property type="entry name" value="Heme oxygenase-like"/>
    <property type="match status" value="1"/>
</dbReference>
<name>A0A8T2UTN1_CERRI</name>
<feature type="active site" description="Proton donor" evidence="1">
    <location>
        <position position="208"/>
    </location>
</feature>
<dbReference type="InterPro" id="IPR026285">
    <property type="entry name" value="TenA_E"/>
</dbReference>
<gene>
    <name evidence="4" type="ORF">KP509_05G099400</name>
</gene>
<dbReference type="InterPro" id="IPR004305">
    <property type="entry name" value="Thiaminase-2/PQQC"/>
</dbReference>
<dbReference type="PIRSF" id="PIRSF003170">
    <property type="entry name" value="Pet18p"/>
    <property type="match status" value="1"/>
</dbReference>
<organism evidence="4 5">
    <name type="scientific">Ceratopteris richardii</name>
    <name type="common">Triangle waterfern</name>
    <dbReference type="NCBI Taxonomy" id="49495"/>
    <lineage>
        <taxon>Eukaryota</taxon>
        <taxon>Viridiplantae</taxon>
        <taxon>Streptophyta</taxon>
        <taxon>Embryophyta</taxon>
        <taxon>Tracheophyta</taxon>
        <taxon>Polypodiopsida</taxon>
        <taxon>Polypodiidae</taxon>
        <taxon>Polypodiales</taxon>
        <taxon>Pteridineae</taxon>
        <taxon>Pteridaceae</taxon>
        <taxon>Parkerioideae</taxon>
        <taxon>Ceratopteris</taxon>
    </lineage>
</organism>
<feature type="binding site" evidence="2">
    <location>
        <position position="46"/>
    </location>
    <ligand>
        <name>substrate</name>
    </ligand>
</feature>
<dbReference type="PANTHER" id="PTHR43198">
    <property type="entry name" value="BIFUNCTIONAL TH2 PROTEIN"/>
    <property type="match status" value="1"/>
</dbReference>
<evidence type="ECO:0000313" key="4">
    <source>
        <dbReference type="EMBL" id="KAH7437980.1"/>
    </source>
</evidence>
<dbReference type="Proteomes" id="UP000825935">
    <property type="component" value="Chromosome 5"/>
</dbReference>
<keyword evidence="5" id="KW-1185">Reference proteome</keyword>
<feature type="domain" description="Thiaminase-2/PQQC" evidence="3">
    <location>
        <begin position="14"/>
        <end position="217"/>
    </location>
</feature>
<dbReference type="GO" id="GO:0006772">
    <property type="term" value="P:thiamine metabolic process"/>
    <property type="evidence" value="ECO:0007669"/>
    <property type="project" value="UniProtKB-ARBA"/>
</dbReference>
<dbReference type="GO" id="GO:0005829">
    <property type="term" value="C:cytosol"/>
    <property type="evidence" value="ECO:0007669"/>
    <property type="project" value="TreeGrafter"/>
</dbReference>
<dbReference type="OMA" id="FNTWLVQ"/>
<sequence length="217" mass="24611">MEDGMTKRWLGAHKELLHAATRHSFILSIRDGSIDLGCFKRWLGQDYLFVRAFVRFAANVLVKLPKDVAETDIDVVLGGICALEKEISWFRSESSKWGVHFDTLIPQKANEDYCRFLEELSASSTHYAVVLAAFWAIEMVYNDAFATCLETDAKTPSELYDACERWGNAGFKAYCTALQQLADKHLQMSSIDIQGQAEQAFLKILSSEVEFWNMSCQ</sequence>
<feature type="binding site" evidence="2">
    <location>
        <position position="138"/>
    </location>
    <ligand>
        <name>substrate</name>
    </ligand>
</feature>
<evidence type="ECO:0000313" key="5">
    <source>
        <dbReference type="Proteomes" id="UP000825935"/>
    </source>
</evidence>
<proteinExistence type="predicted"/>
<comment type="caution">
    <text evidence="4">The sequence shown here is derived from an EMBL/GenBank/DDBJ whole genome shotgun (WGS) entry which is preliminary data.</text>
</comment>
<dbReference type="OrthoDB" id="37730at2759"/>
<dbReference type="CDD" id="cd19357">
    <property type="entry name" value="TenA_E_At3g16990-like"/>
    <property type="match status" value="1"/>
</dbReference>
<protein>
    <recommendedName>
        <fullName evidence="3">Thiaminase-2/PQQC domain-containing protein</fullName>
    </recommendedName>
</protein>
<evidence type="ECO:0000259" key="3">
    <source>
        <dbReference type="Pfam" id="PF03070"/>
    </source>
</evidence>
<evidence type="ECO:0000256" key="1">
    <source>
        <dbReference type="PIRSR" id="PIRSR003170-1"/>
    </source>
</evidence>
<dbReference type="EMBL" id="CM035410">
    <property type="protein sequence ID" value="KAH7437980.1"/>
    <property type="molecule type" value="Genomic_DNA"/>
</dbReference>